<dbReference type="EMBL" id="GBXM01060203">
    <property type="protein sequence ID" value="JAH48374.1"/>
    <property type="molecule type" value="Transcribed_RNA"/>
</dbReference>
<accession>A0A0E9T447</accession>
<name>A0A0E9T447_ANGAN</name>
<proteinExistence type="predicted"/>
<protein>
    <submittedName>
        <fullName evidence="1">Uncharacterized protein</fullName>
    </submittedName>
</protein>
<organism evidence="1">
    <name type="scientific">Anguilla anguilla</name>
    <name type="common">European freshwater eel</name>
    <name type="synonym">Muraena anguilla</name>
    <dbReference type="NCBI Taxonomy" id="7936"/>
    <lineage>
        <taxon>Eukaryota</taxon>
        <taxon>Metazoa</taxon>
        <taxon>Chordata</taxon>
        <taxon>Craniata</taxon>
        <taxon>Vertebrata</taxon>
        <taxon>Euteleostomi</taxon>
        <taxon>Actinopterygii</taxon>
        <taxon>Neopterygii</taxon>
        <taxon>Teleostei</taxon>
        <taxon>Anguilliformes</taxon>
        <taxon>Anguillidae</taxon>
        <taxon>Anguilla</taxon>
    </lineage>
</organism>
<sequence>MLLKNAVQRIESRCEYRHDCMVQLWCNETHVSLTEF</sequence>
<dbReference type="AlphaFoldDB" id="A0A0E9T447"/>
<reference evidence="1" key="1">
    <citation type="submission" date="2014-11" db="EMBL/GenBank/DDBJ databases">
        <authorList>
            <person name="Amaro Gonzalez C."/>
        </authorList>
    </citation>
    <scope>NUCLEOTIDE SEQUENCE</scope>
</reference>
<reference evidence="1" key="2">
    <citation type="journal article" date="2015" name="Fish Shellfish Immunol.">
        <title>Early steps in the European eel (Anguilla anguilla)-Vibrio vulnificus interaction in the gills: Role of the RtxA13 toxin.</title>
        <authorList>
            <person name="Callol A."/>
            <person name="Pajuelo D."/>
            <person name="Ebbesson L."/>
            <person name="Teles M."/>
            <person name="MacKenzie S."/>
            <person name="Amaro C."/>
        </authorList>
    </citation>
    <scope>NUCLEOTIDE SEQUENCE</scope>
</reference>
<evidence type="ECO:0000313" key="1">
    <source>
        <dbReference type="EMBL" id="JAH48374.1"/>
    </source>
</evidence>